<evidence type="ECO:0000313" key="2">
    <source>
        <dbReference type="Proteomes" id="UP001281761"/>
    </source>
</evidence>
<comment type="caution">
    <text evidence="1">The sequence shown here is derived from an EMBL/GenBank/DDBJ whole genome shotgun (WGS) entry which is preliminary data.</text>
</comment>
<evidence type="ECO:0000313" key="1">
    <source>
        <dbReference type="EMBL" id="KAK2955741.1"/>
    </source>
</evidence>
<proteinExistence type="predicted"/>
<dbReference type="Proteomes" id="UP001281761">
    <property type="component" value="Unassembled WGS sequence"/>
</dbReference>
<organism evidence="1 2">
    <name type="scientific">Blattamonas nauphoetae</name>
    <dbReference type="NCBI Taxonomy" id="2049346"/>
    <lineage>
        <taxon>Eukaryota</taxon>
        <taxon>Metamonada</taxon>
        <taxon>Preaxostyla</taxon>
        <taxon>Oxymonadida</taxon>
        <taxon>Blattamonas</taxon>
    </lineage>
</organism>
<keyword evidence="2" id="KW-1185">Reference proteome</keyword>
<accession>A0ABQ9XW93</accession>
<sequence length="289" mass="32915">MDCSPFLNWNEDKLGSADEKAEIFMSLVATLKIQPALDDSLETKAVKILESAVPVDRESADAFLNSLGRTTDESVSGFVQSIVLIITLNPLSLSFTKAEDVHTPLISIVTHSVRLANPDGLRSNAIKAPDERQAIQETVLRQVLAPSEKYLYHLCLNRYSIVDGDQSMYFMDLLAKLVRLCPYYQPTMEFILHMPVVPTIPSCLTFIEDDDSIFSFLDFMVDTQHEWNQTREEVRQTRKTVDRMLRLEGFEDVIEDKLRNVKNTDYGQYIVAESIDLNNLQGMNLPPFW</sequence>
<dbReference type="EMBL" id="JARBJD010000063">
    <property type="protein sequence ID" value="KAK2955741.1"/>
    <property type="molecule type" value="Genomic_DNA"/>
</dbReference>
<reference evidence="1 2" key="1">
    <citation type="journal article" date="2022" name="bioRxiv">
        <title>Genomics of Preaxostyla Flagellates Illuminates Evolutionary Transitions and the Path Towards Mitochondrial Loss.</title>
        <authorList>
            <person name="Novak L.V.F."/>
            <person name="Treitli S.C."/>
            <person name="Pyrih J."/>
            <person name="Halakuc P."/>
            <person name="Pipaliya S.V."/>
            <person name="Vacek V."/>
            <person name="Brzon O."/>
            <person name="Soukal P."/>
            <person name="Eme L."/>
            <person name="Dacks J.B."/>
            <person name="Karnkowska A."/>
            <person name="Elias M."/>
            <person name="Hampl V."/>
        </authorList>
    </citation>
    <scope>NUCLEOTIDE SEQUENCE [LARGE SCALE GENOMIC DNA]</scope>
    <source>
        <strain evidence="1">NAU3</strain>
        <tissue evidence="1">Gut</tissue>
    </source>
</reference>
<gene>
    <name evidence="1" type="ORF">BLNAU_9277</name>
</gene>
<name>A0ABQ9XW93_9EUKA</name>
<protein>
    <submittedName>
        <fullName evidence="1">Uncharacterized protein</fullName>
    </submittedName>
</protein>